<gene>
    <name evidence="1" type="ORF">EVA_04439</name>
</gene>
<keyword evidence="1" id="KW-0067">ATP-binding</keyword>
<keyword evidence="1" id="KW-0347">Helicase</keyword>
<dbReference type="EMBL" id="AMCI01000881">
    <property type="protein sequence ID" value="EJX07453.1"/>
    <property type="molecule type" value="Genomic_DNA"/>
</dbReference>
<organism evidence="1">
    <name type="scientific">gut metagenome</name>
    <dbReference type="NCBI Taxonomy" id="749906"/>
    <lineage>
        <taxon>unclassified sequences</taxon>
        <taxon>metagenomes</taxon>
        <taxon>organismal metagenomes</taxon>
    </lineage>
</organism>
<dbReference type="InterPro" id="IPR011604">
    <property type="entry name" value="PDDEXK-like_dom_sf"/>
</dbReference>
<dbReference type="AlphaFoldDB" id="J9GWQ3"/>
<sequence length="80" mass="9572">MFNECTILIRDEMGQLHARRPDRVMISDNEAIVVDFKFGKPRPEYNEQVKQYCHLLQQMKTQPVSGYLWYVYTGKIEKVF</sequence>
<name>J9GWQ3_9ZZZZ</name>
<comment type="caution">
    <text evidence="1">The sequence shown here is derived from an EMBL/GenBank/DDBJ whole genome shotgun (WGS) entry which is preliminary data.</text>
</comment>
<keyword evidence="1" id="KW-0547">Nucleotide-binding</keyword>
<keyword evidence="1" id="KW-0378">Hydrolase</keyword>
<accession>J9GWQ3</accession>
<evidence type="ECO:0000313" key="1">
    <source>
        <dbReference type="EMBL" id="EJX07453.1"/>
    </source>
</evidence>
<reference evidence="1" key="1">
    <citation type="journal article" date="2012" name="PLoS ONE">
        <title>Gene sets for utilization of primary and secondary nutrition supplies in the distal gut of endangered iberian lynx.</title>
        <authorList>
            <person name="Alcaide M."/>
            <person name="Messina E."/>
            <person name="Richter M."/>
            <person name="Bargiela R."/>
            <person name="Peplies J."/>
            <person name="Huws S.A."/>
            <person name="Newbold C.J."/>
            <person name="Golyshin P.N."/>
            <person name="Simon M.A."/>
            <person name="Lopez G."/>
            <person name="Yakimov M.M."/>
            <person name="Ferrer M."/>
        </authorList>
    </citation>
    <scope>NUCLEOTIDE SEQUENCE</scope>
</reference>
<proteinExistence type="predicted"/>
<dbReference type="GO" id="GO:0004386">
    <property type="term" value="F:helicase activity"/>
    <property type="evidence" value="ECO:0007669"/>
    <property type="project" value="UniProtKB-KW"/>
</dbReference>
<dbReference type="Gene3D" id="3.90.320.10">
    <property type="match status" value="1"/>
</dbReference>
<protein>
    <submittedName>
        <fullName evidence="1">UvrD/REP helicase domain protein</fullName>
    </submittedName>
</protein>